<feature type="chain" id="PRO_5011604422" evidence="1">
    <location>
        <begin position="19"/>
        <end position="136"/>
    </location>
</feature>
<dbReference type="OrthoDB" id="163809at2"/>
<protein>
    <submittedName>
        <fullName evidence="2">Uncharacterized protein</fullName>
    </submittedName>
</protein>
<keyword evidence="1" id="KW-0732">Signal</keyword>
<organism evidence="2 3">
    <name type="scientific">Flavobacterium gillisiae</name>
    <dbReference type="NCBI Taxonomy" id="150146"/>
    <lineage>
        <taxon>Bacteria</taxon>
        <taxon>Pseudomonadati</taxon>
        <taxon>Bacteroidota</taxon>
        <taxon>Flavobacteriia</taxon>
        <taxon>Flavobacteriales</taxon>
        <taxon>Flavobacteriaceae</taxon>
        <taxon>Flavobacterium</taxon>
    </lineage>
</organism>
<dbReference type="STRING" id="150146.SAMN05443667_102186"/>
<dbReference type="AlphaFoldDB" id="A0A1H3Z005"/>
<dbReference type="RefSeq" id="WP_091085321.1">
    <property type="nucleotide sequence ID" value="NZ_FNRD01000002.1"/>
</dbReference>
<accession>A0A1H3Z005</accession>
<keyword evidence="3" id="KW-1185">Reference proteome</keyword>
<evidence type="ECO:0000313" key="3">
    <source>
        <dbReference type="Proteomes" id="UP000198951"/>
    </source>
</evidence>
<evidence type="ECO:0000256" key="1">
    <source>
        <dbReference type="SAM" id="SignalP"/>
    </source>
</evidence>
<feature type="signal peptide" evidence="1">
    <location>
        <begin position="1"/>
        <end position="18"/>
    </location>
</feature>
<gene>
    <name evidence="2" type="ORF">SAMN05443667_102186</name>
</gene>
<dbReference type="Proteomes" id="UP000198951">
    <property type="component" value="Unassembled WGS sequence"/>
</dbReference>
<evidence type="ECO:0000313" key="2">
    <source>
        <dbReference type="EMBL" id="SEA16738.1"/>
    </source>
</evidence>
<reference evidence="3" key="1">
    <citation type="submission" date="2016-10" db="EMBL/GenBank/DDBJ databases">
        <authorList>
            <person name="Varghese N."/>
            <person name="Submissions S."/>
        </authorList>
    </citation>
    <scope>NUCLEOTIDE SEQUENCE [LARGE SCALE GENOMIC DNA]</scope>
    <source>
        <strain evidence="3">DSM 22376</strain>
    </source>
</reference>
<sequence>MKNILIAVLLVFSVSLFAQTGQNSTFVKITQKKCLKNKGTKLILKEVLSDSRCPEGVSCIWAGEAKVVVSVYEGKKFIKDEELVISGKNHQINKEWFIKYLSPSQKNITSINVVPYPKEGVKINPTAYYIKIGYIK</sequence>
<proteinExistence type="predicted"/>
<name>A0A1H3Z005_9FLAO</name>
<dbReference type="EMBL" id="FNRD01000002">
    <property type="protein sequence ID" value="SEA16738.1"/>
    <property type="molecule type" value="Genomic_DNA"/>
</dbReference>